<feature type="transmembrane region" description="Helical" evidence="6">
    <location>
        <begin position="12"/>
        <end position="37"/>
    </location>
</feature>
<dbReference type="AlphaFoldDB" id="A0AAW6M388"/>
<evidence type="ECO:0000256" key="6">
    <source>
        <dbReference type="SAM" id="Phobius"/>
    </source>
</evidence>
<evidence type="ECO:0000313" key="7">
    <source>
        <dbReference type="EMBL" id="MDE8696420.1"/>
    </source>
</evidence>
<feature type="transmembrane region" description="Helical" evidence="6">
    <location>
        <begin position="347"/>
        <end position="364"/>
    </location>
</feature>
<comment type="caution">
    <text evidence="7">The sequence shown here is derived from an EMBL/GenBank/DDBJ whole genome shotgun (WGS) entry which is preliminary data.</text>
</comment>
<feature type="transmembrane region" description="Helical" evidence="6">
    <location>
        <begin position="384"/>
        <end position="402"/>
    </location>
</feature>
<sequence>MSRENTSNFNQALWLGIGQLCTFVLSFLSAAILARYFDKQEYGTYKQILYIYTTMQSLFTMGLPSAFAYFIPRMNANEQKSLVNGLTRIFLLLGVVFSLSLFFLAKPISIWLNNPELAVGIKIFSPFPLFTIPAMGVEGIYTALKKTKSIAVYNIASKAMMLACIVIPVIVFHTTYRGAILGWGAASFITFLIAMYMKNKPYTKIKQELVSNMYNAIFDYSLPIMGACAFGFCIHAADQFFVSRYYGTEAFAEYSNGCLSIPIVAMIASSVKSVLLPLFSKADAERSMEKAVTTYNNALYESVKIVFPILVFSMFFAVELMVLIYGEKYAVSGTYLRFYMLKDFIDVFPYLAVLLAIGESKFYMQTHFIAAVYVWALDYMFVRFGAPAYVIMLVASTSQYLIRFTSFVHIKRKSGFSLINKQILVFISKILLHCSVCLVPIFLLLHKVVYLSSPFVIIAIAAILFYAILLPTGLMLKIDYTTSIKKLLK</sequence>
<gene>
    <name evidence="7" type="ORF">PZH42_20130</name>
</gene>
<comment type="subcellular location">
    <subcellularLocation>
        <location evidence="1">Cell membrane</location>
        <topology evidence="1">Multi-pass membrane protein</topology>
    </subcellularLocation>
</comment>
<feature type="transmembrane region" description="Helical" evidence="6">
    <location>
        <begin position="82"/>
        <end position="103"/>
    </location>
</feature>
<feature type="transmembrane region" description="Helical" evidence="6">
    <location>
        <begin position="178"/>
        <end position="197"/>
    </location>
</feature>
<evidence type="ECO:0000256" key="4">
    <source>
        <dbReference type="ARBA" id="ARBA00022989"/>
    </source>
</evidence>
<feature type="transmembrane region" description="Helical" evidence="6">
    <location>
        <begin position="49"/>
        <end position="70"/>
    </location>
</feature>
<evidence type="ECO:0000256" key="1">
    <source>
        <dbReference type="ARBA" id="ARBA00004651"/>
    </source>
</evidence>
<dbReference type="InterPro" id="IPR050833">
    <property type="entry name" value="Poly_Biosynth_Transport"/>
</dbReference>
<protein>
    <submittedName>
        <fullName evidence="7">Oligosaccharide flippase family protein</fullName>
    </submittedName>
</protein>
<feature type="transmembrane region" description="Helical" evidence="6">
    <location>
        <begin position="423"/>
        <end position="443"/>
    </location>
</feature>
<feature type="transmembrane region" description="Helical" evidence="6">
    <location>
        <begin position="455"/>
        <end position="476"/>
    </location>
</feature>
<dbReference type="GO" id="GO:0005886">
    <property type="term" value="C:plasma membrane"/>
    <property type="evidence" value="ECO:0007669"/>
    <property type="project" value="UniProtKB-SubCell"/>
</dbReference>
<organism evidence="7 8">
    <name type="scientific">Bacteroides cellulosilyticus</name>
    <dbReference type="NCBI Taxonomy" id="246787"/>
    <lineage>
        <taxon>Bacteria</taxon>
        <taxon>Pseudomonadati</taxon>
        <taxon>Bacteroidota</taxon>
        <taxon>Bacteroidia</taxon>
        <taxon>Bacteroidales</taxon>
        <taxon>Bacteroidaceae</taxon>
        <taxon>Bacteroides</taxon>
    </lineage>
</organism>
<evidence type="ECO:0000313" key="8">
    <source>
        <dbReference type="Proteomes" id="UP001221924"/>
    </source>
</evidence>
<keyword evidence="2" id="KW-1003">Cell membrane</keyword>
<keyword evidence="5 6" id="KW-0472">Membrane</keyword>
<reference evidence="7" key="1">
    <citation type="submission" date="2023-03" db="EMBL/GenBank/DDBJ databases">
        <title>DFI Biobank Strains.</title>
        <authorList>
            <person name="Mostad J."/>
            <person name="Paddock L."/>
            <person name="Medina S."/>
            <person name="Waligurski E."/>
            <person name="Barat B."/>
            <person name="Smith R."/>
            <person name="Burgo V."/>
            <person name="Metcalfe C."/>
            <person name="Woodson C."/>
            <person name="Sundararajan A."/>
            <person name="Ramaswamy R."/>
            <person name="Lin H."/>
            <person name="Pamer E.G."/>
        </authorList>
    </citation>
    <scope>NUCLEOTIDE SEQUENCE</scope>
    <source>
        <strain evidence="7">DFI.9.5</strain>
    </source>
</reference>
<accession>A0AAW6M388</accession>
<keyword evidence="4 6" id="KW-1133">Transmembrane helix</keyword>
<proteinExistence type="predicted"/>
<dbReference type="PANTHER" id="PTHR30250:SF11">
    <property type="entry name" value="O-ANTIGEN TRANSPORTER-RELATED"/>
    <property type="match status" value="1"/>
</dbReference>
<evidence type="ECO:0000256" key="3">
    <source>
        <dbReference type="ARBA" id="ARBA00022692"/>
    </source>
</evidence>
<dbReference type="RefSeq" id="WP_149924724.1">
    <property type="nucleotide sequence ID" value="NZ_CAXKYC010000035.1"/>
</dbReference>
<dbReference type="Pfam" id="PF13440">
    <property type="entry name" value="Polysacc_synt_3"/>
    <property type="match status" value="1"/>
</dbReference>
<feature type="transmembrane region" description="Helical" evidence="6">
    <location>
        <begin position="305"/>
        <end position="326"/>
    </location>
</feature>
<dbReference type="Proteomes" id="UP001221924">
    <property type="component" value="Unassembled WGS sequence"/>
</dbReference>
<name>A0AAW6M388_9BACE</name>
<feature type="transmembrane region" description="Helical" evidence="6">
    <location>
        <begin position="123"/>
        <end position="144"/>
    </location>
</feature>
<evidence type="ECO:0000256" key="5">
    <source>
        <dbReference type="ARBA" id="ARBA00023136"/>
    </source>
</evidence>
<evidence type="ECO:0000256" key="2">
    <source>
        <dbReference type="ARBA" id="ARBA00022475"/>
    </source>
</evidence>
<dbReference type="PANTHER" id="PTHR30250">
    <property type="entry name" value="PST FAMILY PREDICTED COLANIC ACID TRANSPORTER"/>
    <property type="match status" value="1"/>
</dbReference>
<feature type="transmembrane region" description="Helical" evidence="6">
    <location>
        <begin position="151"/>
        <end position="172"/>
    </location>
</feature>
<keyword evidence="3 6" id="KW-0812">Transmembrane</keyword>
<feature type="transmembrane region" description="Helical" evidence="6">
    <location>
        <begin position="217"/>
        <end position="237"/>
    </location>
</feature>
<dbReference type="EMBL" id="JARFID010000025">
    <property type="protein sequence ID" value="MDE8696420.1"/>
    <property type="molecule type" value="Genomic_DNA"/>
</dbReference>